<evidence type="ECO:0000256" key="1">
    <source>
        <dbReference type="SAM" id="MobiDB-lite"/>
    </source>
</evidence>
<reference evidence="3" key="1">
    <citation type="journal article" date="2014" name="Science">
        <title>Ancient hybridizations among the ancestral genomes of bread wheat.</title>
        <authorList>
            <consortium name="International Wheat Genome Sequencing Consortium,"/>
            <person name="Marcussen T."/>
            <person name="Sandve S.R."/>
            <person name="Heier L."/>
            <person name="Spannagl M."/>
            <person name="Pfeifer M."/>
            <person name="Jakobsen K.S."/>
            <person name="Wulff B.B."/>
            <person name="Steuernagel B."/>
            <person name="Mayer K.F."/>
            <person name="Olsen O.A."/>
        </authorList>
    </citation>
    <scope>NUCLEOTIDE SEQUENCE [LARGE SCALE GENOMIC DNA]</scope>
    <source>
        <strain evidence="3">cv. AL8/78</strain>
    </source>
</reference>
<keyword evidence="3" id="KW-1185">Reference proteome</keyword>
<name>A0A452YA20_AEGTS</name>
<evidence type="ECO:0000313" key="2">
    <source>
        <dbReference type="EnsemblPlants" id="AET1Gv20348700.1"/>
    </source>
</evidence>
<sequence length="173" mass="19645">LSRNTMNTSTLDMSSSSSSSGDDELILAAFAEREEEERMNARRHGGSKHGRQTINRGRDAGFVLLWDDYFKEVPRYLEHLFQRGFRMSRNLFKRIADGILEHDYDGYFTQKRSASGALGLHPLQKMTAAMWMLTYGIAADGADEYVRSAEATNLESCKKFVIKVCEVFGERIS</sequence>
<dbReference type="AlphaFoldDB" id="A0A452YA20"/>
<dbReference type="PANTHER" id="PTHR47150:SF7">
    <property type="entry name" value="NUCLEASE"/>
    <property type="match status" value="1"/>
</dbReference>
<accession>A0A452YA20</accession>
<feature type="compositionally biased region" description="Polar residues" evidence="1">
    <location>
        <begin position="1"/>
        <end position="13"/>
    </location>
</feature>
<reference evidence="2" key="4">
    <citation type="submission" date="2019-03" db="UniProtKB">
        <authorList>
            <consortium name="EnsemblPlants"/>
        </authorList>
    </citation>
    <scope>IDENTIFICATION</scope>
</reference>
<dbReference type="EnsemblPlants" id="AET1Gv20348700.1">
    <property type="protein sequence ID" value="AET1Gv20348700.1"/>
    <property type="gene ID" value="AET1Gv20348700"/>
</dbReference>
<dbReference type="Proteomes" id="UP000015105">
    <property type="component" value="Chromosome 1D"/>
</dbReference>
<protein>
    <submittedName>
        <fullName evidence="2">Uncharacterized protein</fullName>
    </submittedName>
</protein>
<organism evidence="2 3">
    <name type="scientific">Aegilops tauschii subsp. strangulata</name>
    <name type="common">Goatgrass</name>
    <dbReference type="NCBI Taxonomy" id="200361"/>
    <lineage>
        <taxon>Eukaryota</taxon>
        <taxon>Viridiplantae</taxon>
        <taxon>Streptophyta</taxon>
        <taxon>Embryophyta</taxon>
        <taxon>Tracheophyta</taxon>
        <taxon>Spermatophyta</taxon>
        <taxon>Magnoliopsida</taxon>
        <taxon>Liliopsida</taxon>
        <taxon>Poales</taxon>
        <taxon>Poaceae</taxon>
        <taxon>BOP clade</taxon>
        <taxon>Pooideae</taxon>
        <taxon>Triticodae</taxon>
        <taxon>Triticeae</taxon>
        <taxon>Triticinae</taxon>
        <taxon>Aegilops</taxon>
    </lineage>
</organism>
<dbReference type="PANTHER" id="PTHR47150">
    <property type="entry name" value="OS12G0169200 PROTEIN"/>
    <property type="match status" value="1"/>
</dbReference>
<reference evidence="3" key="2">
    <citation type="journal article" date="2017" name="Nat. Plants">
        <title>The Aegilops tauschii genome reveals multiple impacts of transposons.</title>
        <authorList>
            <person name="Zhao G."/>
            <person name="Zou C."/>
            <person name="Li K."/>
            <person name="Wang K."/>
            <person name="Li T."/>
            <person name="Gao L."/>
            <person name="Zhang X."/>
            <person name="Wang H."/>
            <person name="Yang Z."/>
            <person name="Liu X."/>
            <person name="Jiang W."/>
            <person name="Mao L."/>
            <person name="Kong X."/>
            <person name="Jiao Y."/>
            <person name="Jia J."/>
        </authorList>
    </citation>
    <scope>NUCLEOTIDE SEQUENCE [LARGE SCALE GENOMIC DNA]</scope>
    <source>
        <strain evidence="3">cv. AL8/78</strain>
    </source>
</reference>
<reference evidence="2" key="5">
    <citation type="journal article" date="2021" name="G3 (Bethesda)">
        <title>Aegilops tauschii genome assembly Aet v5.0 features greater sequence contiguity and improved annotation.</title>
        <authorList>
            <person name="Wang L."/>
            <person name="Zhu T."/>
            <person name="Rodriguez J.C."/>
            <person name="Deal K.R."/>
            <person name="Dubcovsky J."/>
            <person name="McGuire P.E."/>
            <person name="Lux T."/>
            <person name="Spannagl M."/>
            <person name="Mayer K.F.X."/>
            <person name="Baldrich P."/>
            <person name="Meyers B.C."/>
            <person name="Huo N."/>
            <person name="Gu Y.Q."/>
            <person name="Zhou H."/>
            <person name="Devos K.M."/>
            <person name="Bennetzen J.L."/>
            <person name="Unver T."/>
            <person name="Budak H."/>
            <person name="Gulick P.J."/>
            <person name="Galiba G."/>
            <person name="Kalapos B."/>
            <person name="Nelson D.R."/>
            <person name="Li P."/>
            <person name="You F.M."/>
            <person name="Luo M.C."/>
            <person name="Dvorak J."/>
        </authorList>
    </citation>
    <scope>NUCLEOTIDE SEQUENCE [LARGE SCALE GENOMIC DNA]</scope>
    <source>
        <strain evidence="2">cv. AL8/78</strain>
    </source>
</reference>
<feature type="region of interest" description="Disordered" evidence="1">
    <location>
        <begin position="1"/>
        <end position="22"/>
    </location>
</feature>
<dbReference type="Gramene" id="AET1Gv20348700.1">
    <property type="protein sequence ID" value="AET1Gv20348700.1"/>
    <property type="gene ID" value="AET1Gv20348700"/>
</dbReference>
<proteinExistence type="predicted"/>
<evidence type="ECO:0000313" key="3">
    <source>
        <dbReference type="Proteomes" id="UP000015105"/>
    </source>
</evidence>
<reference evidence="2" key="3">
    <citation type="journal article" date="2017" name="Nature">
        <title>Genome sequence of the progenitor of the wheat D genome Aegilops tauschii.</title>
        <authorList>
            <person name="Luo M.C."/>
            <person name="Gu Y.Q."/>
            <person name="Puiu D."/>
            <person name="Wang H."/>
            <person name="Twardziok S.O."/>
            <person name="Deal K.R."/>
            <person name="Huo N."/>
            <person name="Zhu T."/>
            <person name="Wang L."/>
            <person name="Wang Y."/>
            <person name="McGuire P.E."/>
            <person name="Liu S."/>
            <person name="Long H."/>
            <person name="Ramasamy R.K."/>
            <person name="Rodriguez J.C."/>
            <person name="Van S.L."/>
            <person name="Yuan L."/>
            <person name="Wang Z."/>
            <person name="Xia Z."/>
            <person name="Xiao L."/>
            <person name="Anderson O.D."/>
            <person name="Ouyang S."/>
            <person name="Liang Y."/>
            <person name="Zimin A.V."/>
            <person name="Pertea G."/>
            <person name="Qi P."/>
            <person name="Bennetzen J.L."/>
            <person name="Dai X."/>
            <person name="Dawson M.W."/>
            <person name="Muller H.G."/>
            <person name="Kugler K."/>
            <person name="Rivarola-Duarte L."/>
            <person name="Spannagl M."/>
            <person name="Mayer K.F.X."/>
            <person name="Lu F.H."/>
            <person name="Bevan M.W."/>
            <person name="Leroy P."/>
            <person name="Li P."/>
            <person name="You F.M."/>
            <person name="Sun Q."/>
            <person name="Liu Z."/>
            <person name="Lyons E."/>
            <person name="Wicker T."/>
            <person name="Salzberg S.L."/>
            <person name="Devos K.M."/>
            <person name="Dvorak J."/>
        </authorList>
    </citation>
    <scope>NUCLEOTIDE SEQUENCE [LARGE SCALE GENOMIC DNA]</scope>
    <source>
        <strain evidence="2">cv. AL8/78</strain>
    </source>
</reference>